<dbReference type="Pfam" id="PF04341">
    <property type="entry name" value="DUF485"/>
    <property type="match status" value="1"/>
</dbReference>
<keyword evidence="1" id="KW-0472">Membrane</keyword>
<dbReference type="EMBL" id="PZZP01000001">
    <property type="protein sequence ID" value="PTM59662.1"/>
    <property type="molecule type" value="Genomic_DNA"/>
</dbReference>
<feature type="transmembrane region" description="Helical" evidence="1">
    <location>
        <begin position="37"/>
        <end position="58"/>
    </location>
</feature>
<keyword evidence="1" id="KW-1133">Transmembrane helix</keyword>
<dbReference type="OrthoDB" id="2886991at2"/>
<name>A0A2T4ZCS8_9BACL</name>
<sequence>MQTLSKEEEGKNGHSLDYEAVAGSNKFKSLMKDKKKFLISLTVFFLVIYFSLPVLSAYSTVLNQPFIGDITWAWVLAFVQFVMTWALCTIYVRKAAHFDGAADEILAEHLNESGKNQ</sequence>
<dbReference type="AlphaFoldDB" id="A0A2T4ZCS8"/>
<dbReference type="PANTHER" id="PTHR38441:SF1">
    <property type="entry name" value="MEMBRANE PROTEIN"/>
    <property type="match status" value="1"/>
</dbReference>
<reference evidence="2 3" key="1">
    <citation type="submission" date="2018-04" db="EMBL/GenBank/DDBJ databases">
        <title>Genomic Encyclopedia of Archaeal and Bacterial Type Strains, Phase II (KMG-II): from individual species to whole genera.</title>
        <authorList>
            <person name="Goeker M."/>
        </authorList>
    </citation>
    <scope>NUCLEOTIDE SEQUENCE [LARGE SCALE GENOMIC DNA]</scope>
    <source>
        <strain evidence="2 3">DSM 45169</strain>
    </source>
</reference>
<gene>
    <name evidence="2" type="ORF">C8J48_2291</name>
</gene>
<organism evidence="2 3">
    <name type="scientific">Desmospora activa DSM 45169</name>
    <dbReference type="NCBI Taxonomy" id="1121389"/>
    <lineage>
        <taxon>Bacteria</taxon>
        <taxon>Bacillati</taxon>
        <taxon>Bacillota</taxon>
        <taxon>Bacilli</taxon>
        <taxon>Bacillales</taxon>
        <taxon>Thermoactinomycetaceae</taxon>
        <taxon>Desmospora</taxon>
    </lineage>
</organism>
<accession>A0A2T4ZCS8</accession>
<protein>
    <submittedName>
        <fullName evidence="2">Uncharacterized membrane protein (DUF485 family)</fullName>
    </submittedName>
</protein>
<evidence type="ECO:0000256" key="1">
    <source>
        <dbReference type="SAM" id="Phobius"/>
    </source>
</evidence>
<dbReference type="RefSeq" id="WP_107726819.1">
    <property type="nucleotide sequence ID" value="NZ_PZZP01000001.1"/>
</dbReference>
<keyword evidence="3" id="KW-1185">Reference proteome</keyword>
<dbReference type="PANTHER" id="PTHR38441">
    <property type="entry name" value="INTEGRAL MEMBRANE PROTEIN-RELATED"/>
    <property type="match status" value="1"/>
</dbReference>
<dbReference type="Proteomes" id="UP000241639">
    <property type="component" value="Unassembled WGS sequence"/>
</dbReference>
<evidence type="ECO:0000313" key="2">
    <source>
        <dbReference type="EMBL" id="PTM59662.1"/>
    </source>
</evidence>
<dbReference type="InterPro" id="IPR007436">
    <property type="entry name" value="DUF485"/>
</dbReference>
<proteinExistence type="predicted"/>
<keyword evidence="1" id="KW-0812">Transmembrane</keyword>
<comment type="caution">
    <text evidence="2">The sequence shown here is derived from an EMBL/GenBank/DDBJ whole genome shotgun (WGS) entry which is preliminary data.</text>
</comment>
<feature type="transmembrane region" description="Helical" evidence="1">
    <location>
        <begin position="70"/>
        <end position="92"/>
    </location>
</feature>
<evidence type="ECO:0000313" key="3">
    <source>
        <dbReference type="Proteomes" id="UP000241639"/>
    </source>
</evidence>